<name>A0A645HN10_9ZZZZ</name>
<protein>
    <submittedName>
        <fullName evidence="1">Uncharacterized protein</fullName>
    </submittedName>
</protein>
<evidence type="ECO:0000313" key="1">
    <source>
        <dbReference type="EMBL" id="MPN39832.1"/>
    </source>
</evidence>
<gene>
    <name evidence="1" type="ORF">SDC9_187366</name>
</gene>
<sequence length="75" mass="8113">MRVEDLELLGRNCGIKVLYRVADAEFLRGVAVGTGTVFVIEIIKVAGVADLGIVDVETPHLVHHPRVLPVKQPAT</sequence>
<dbReference type="AlphaFoldDB" id="A0A645HN10"/>
<organism evidence="1">
    <name type="scientific">bioreactor metagenome</name>
    <dbReference type="NCBI Taxonomy" id="1076179"/>
    <lineage>
        <taxon>unclassified sequences</taxon>
        <taxon>metagenomes</taxon>
        <taxon>ecological metagenomes</taxon>
    </lineage>
</organism>
<accession>A0A645HN10</accession>
<dbReference type="EMBL" id="VSSQ01095892">
    <property type="protein sequence ID" value="MPN39832.1"/>
    <property type="molecule type" value="Genomic_DNA"/>
</dbReference>
<proteinExistence type="predicted"/>
<reference evidence="1" key="1">
    <citation type="submission" date="2019-08" db="EMBL/GenBank/DDBJ databases">
        <authorList>
            <person name="Kucharzyk K."/>
            <person name="Murdoch R.W."/>
            <person name="Higgins S."/>
            <person name="Loffler F."/>
        </authorList>
    </citation>
    <scope>NUCLEOTIDE SEQUENCE</scope>
</reference>
<comment type="caution">
    <text evidence="1">The sequence shown here is derived from an EMBL/GenBank/DDBJ whole genome shotgun (WGS) entry which is preliminary data.</text>
</comment>